<evidence type="ECO:0000313" key="2">
    <source>
        <dbReference type="EMBL" id="CAA9551411.1"/>
    </source>
</evidence>
<organism evidence="2">
    <name type="scientific">uncultured Thermomicrobiales bacterium</name>
    <dbReference type="NCBI Taxonomy" id="1645740"/>
    <lineage>
        <taxon>Bacteria</taxon>
        <taxon>Pseudomonadati</taxon>
        <taxon>Thermomicrobiota</taxon>
        <taxon>Thermomicrobia</taxon>
        <taxon>Thermomicrobiales</taxon>
        <taxon>environmental samples</taxon>
    </lineage>
</organism>
<evidence type="ECO:0000256" key="1">
    <source>
        <dbReference type="SAM" id="MobiDB-lite"/>
    </source>
</evidence>
<feature type="region of interest" description="Disordered" evidence="1">
    <location>
        <begin position="82"/>
        <end position="127"/>
    </location>
</feature>
<dbReference type="AlphaFoldDB" id="A0A6J4UI60"/>
<sequence length="127" mass="13204">MAADGNNLLAIRGHDAGVAIYRDVQLTCDDGPAYAVCPLHDATRAHEAGSTVPLKLQLCDVAGTNLSDPAVVVNASGIYQVEPHRRDEPLLGQGGGVPRGGRGEEQDDEARHGGGGPSHNGRFRDSA</sequence>
<feature type="compositionally biased region" description="Basic and acidic residues" evidence="1">
    <location>
        <begin position="101"/>
        <end position="112"/>
    </location>
</feature>
<proteinExistence type="predicted"/>
<accession>A0A6J4UI60</accession>
<gene>
    <name evidence="2" type="ORF">AVDCRST_MAG73-2837</name>
</gene>
<protein>
    <submittedName>
        <fullName evidence="2">Uncharacterized protein</fullName>
    </submittedName>
</protein>
<dbReference type="EMBL" id="CADCWE010000194">
    <property type="protein sequence ID" value="CAA9551411.1"/>
    <property type="molecule type" value="Genomic_DNA"/>
</dbReference>
<name>A0A6J4UI60_9BACT</name>
<reference evidence="2" key="1">
    <citation type="submission" date="2020-02" db="EMBL/GenBank/DDBJ databases">
        <authorList>
            <person name="Meier V. D."/>
        </authorList>
    </citation>
    <scope>NUCLEOTIDE SEQUENCE</scope>
    <source>
        <strain evidence="2">AVDCRST_MAG73</strain>
    </source>
</reference>